<gene>
    <name evidence="1" type="ORF">SAMN05421800_11723</name>
</gene>
<dbReference type="EMBL" id="FUZE01000017">
    <property type="protein sequence ID" value="SKB96795.1"/>
    <property type="molecule type" value="Genomic_DNA"/>
</dbReference>
<dbReference type="RefSeq" id="WP_079466252.1">
    <property type="nucleotide sequence ID" value="NZ_CP033934.1"/>
</dbReference>
<organism evidence="1 2">
    <name type="scientific">Chryseobacterium balustinum</name>
    <dbReference type="NCBI Taxonomy" id="246"/>
    <lineage>
        <taxon>Bacteria</taxon>
        <taxon>Pseudomonadati</taxon>
        <taxon>Bacteroidota</taxon>
        <taxon>Flavobacteriia</taxon>
        <taxon>Flavobacteriales</taxon>
        <taxon>Weeksellaceae</taxon>
        <taxon>Chryseobacterium group</taxon>
        <taxon>Chryseobacterium</taxon>
    </lineage>
</organism>
<dbReference type="Proteomes" id="UP000190669">
    <property type="component" value="Unassembled WGS sequence"/>
</dbReference>
<sequence>MEDFSIGDCVSLKNHPYFVNNDSFKISANADMTPPVMIIAEILNKTQHDSVTGKIPEKQVRCFYYSHKDGKYHDKWIKVGQLKKLTPISTHLNVEEFMNLEIYDIEHLSKYIGKLVCFKNVDFELTKKKVFIDSSDGHRTSKENNHLDFLPPVMTIIEIVKNKDEKKFSSFDGKPEKEFSKYLFKCKWYNPQTTSFSEDLFSISLLGLVKNQEKLVNLINVFKEENDNFYLYTLEKEVKIKNISKDESTIVIKRSLIKINNLTYNHYYYTFEYFDYLFQKRSISKISNFKDDKNLIHEKDKVFTNKLPRIIENKYQIITSKDFMKNQYYAISYIDKQNKLTHRCIKVISTMNVQSLENDTITDSIVEAYCFLRNGNVRHFNIARILSYQIIEKGIDLFE</sequence>
<evidence type="ECO:0008006" key="3">
    <source>
        <dbReference type="Google" id="ProtNLM"/>
    </source>
</evidence>
<evidence type="ECO:0000313" key="2">
    <source>
        <dbReference type="Proteomes" id="UP000190669"/>
    </source>
</evidence>
<protein>
    <recommendedName>
        <fullName evidence="3">BAH domain-containing protein</fullName>
    </recommendedName>
</protein>
<accession>A0ABY1LEW4</accession>
<comment type="caution">
    <text evidence="1">The sequence shown here is derived from an EMBL/GenBank/DDBJ whole genome shotgun (WGS) entry which is preliminary data.</text>
</comment>
<evidence type="ECO:0000313" key="1">
    <source>
        <dbReference type="EMBL" id="SKB96795.1"/>
    </source>
</evidence>
<name>A0ABY1LEW4_9FLAO</name>
<keyword evidence="2" id="KW-1185">Reference proteome</keyword>
<reference evidence="1 2" key="1">
    <citation type="submission" date="2017-02" db="EMBL/GenBank/DDBJ databases">
        <authorList>
            <person name="Varghese N."/>
            <person name="Submissions S."/>
        </authorList>
    </citation>
    <scope>NUCLEOTIDE SEQUENCE [LARGE SCALE GENOMIC DNA]</scope>
    <source>
        <strain evidence="1 2">DSM 16775</strain>
    </source>
</reference>
<proteinExistence type="predicted"/>